<sequence length="114" mass="12826">MKMSEIGKAPDYRFTLANERTFLAWIRTSLGFLAGGVALDQGLVNIGTTTIRENLALVLYLCSLALAVYGYWRWQGNEKAMRLNSDLQYTPAQRIVSFTMGVIICIVIWNMSNV</sequence>
<keyword evidence="2 5" id="KW-0812">Transmembrane</keyword>
<dbReference type="Pfam" id="PF02656">
    <property type="entry name" value="DUF202"/>
    <property type="match status" value="1"/>
</dbReference>
<evidence type="ECO:0000256" key="4">
    <source>
        <dbReference type="ARBA" id="ARBA00023136"/>
    </source>
</evidence>
<dbReference type="GO" id="GO:0012505">
    <property type="term" value="C:endomembrane system"/>
    <property type="evidence" value="ECO:0007669"/>
    <property type="project" value="UniProtKB-SubCell"/>
</dbReference>
<comment type="caution">
    <text evidence="7">The sequence shown here is derived from an EMBL/GenBank/DDBJ whole genome shotgun (WGS) entry which is preliminary data.</text>
</comment>
<evidence type="ECO:0000256" key="2">
    <source>
        <dbReference type="ARBA" id="ARBA00022692"/>
    </source>
</evidence>
<keyword evidence="4 5" id="KW-0472">Membrane</keyword>
<accession>A0A5A9GNS9</accession>
<evidence type="ECO:0000256" key="5">
    <source>
        <dbReference type="SAM" id="Phobius"/>
    </source>
</evidence>
<dbReference type="EMBL" id="VTTN01000004">
    <property type="protein sequence ID" value="KAA0596040.1"/>
    <property type="molecule type" value="Genomic_DNA"/>
</dbReference>
<dbReference type="InterPro" id="IPR003807">
    <property type="entry name" value="DUF202"/>
</dbReference>
<dbReference type="AlphaFoldDB" id="A0A5A9GNS9"/>
<feature type="transmembrane region" description="Helical" evidence="5">
    <location>
        <begin position="95"/>
        <end position="112"/>
    </location>
</feature>
<proteinExistence type="predicted"/>
<dbReference type="RefSeq" id="WP_149231437.1">
    <property type="nucleotide sequence ID" value="NZ_JALJXJ010000005.1"/>
</dbReference>
<feature type="domain" description="DUF202" evidence="6">
    <location>
        <begin position="13"/>
        <end position="79"/>
    </location>
</feature>
<feature type="transmembrane region" description="Helical" evidence="5">
    <location>
        <begin position="55"/>
        <end position="74"/>
    </location>
</feature>
<evidence type="ECO:0000313" key="8">
    <source>
        <dbReference type="Proteomes" id="UP000324927"/>
    </source>
</evidence>
<name>A0A5A9GNS9_AZOLI</name>
<dbReference type="OrthoDB" id="582337at2"/>
<gene>
    <name evidence="7" type="ORF">FZ942_12645</name>
</gene>
<evidence type="ECO:0000259" key="6">
    <source>
        <dbReference type="Pfam" id="PF02656"/>
    </source>
</evidence>
<dbReference type="Proteomes" id="UP000324927">
    <property type="component" value="Unassembled WGS sequence"/>
</dbReference>
<comment type="subcellular location">
    <subcellularLocation>
        <location evidence="1">Endomembrane system</location>
        <topology evidence="1">Multi-pass membrane protein</topology>
    </subcellularLocation>
</comment>
<keyword evidence="3 5" id="KW-1133">Transmembrane helix</keyword>
<evidence type="ECO:0000256" key="1">
    <source>
        <dbReference type="ARBA" id="ARBA00004127"/>
    </source>
</evidence>
<keyword evidence="8" id="KW-1185">Reference proteome</keyword>
<feature type="transmembrane region" description="Helical" evidence="5">
    <location>
        <begin position="21"/>
        <end position="43"/>
    </location>
</feature>
<reference evidence="7 8" key="1">
    <citation type="submission" date="2019-08" db="EMBL/GenBank/DDBJ databases">
        <authorList>
            <person name="Grouzdev D."/>
            <person name="Tikhonova E."/>
            <person name="Kravchenko I."/>
        </authorList>
    </citation>
    <scope>NUCLEOTIDE SEQUENCE [LARGE SCALE GENOMIC DNA]</scope>
    <source>
        <strain evidence="7 8">59b</strain>
    </source>
</reference>
<organism evidence="7 8">
    <name type="scientific">Azospirillum lipoferum</name>
    <dbReference type="NCBI Taxonomy" id="193"/>
    <lineage>
        <taxon>Bacteria</taxon>
        <taxon>Pseudomonadati</taxon>
        <taxon>Pseudomonadota</taxon>
        <taxon>Alphaproteobacteria</taxon>
        <taxon>Rhodospirillales</taxon>
        <taxon>Azospirillaceae</taxon>
        <taxon>Azospirillum</taxon>
    </lineage>
</organism>
<evidence type="ECO:0000313" key="7">
    <source>
        <dbReference type="EMBL" id="KAA0596040.1"/>
    </source>
</evidence>
<protein>
    <submittedName>
        <fullName evidence="7">DUF202 domain-containing protein</fullName>
    </submittedName>
</protein>
<evidence type="ECO:0000256" key="3">
    <source>
        <dbReference type="ARBA" id="ARBA00022989"/>
    </source>
</evidence>